<accession>A0A195BG97</accession>
<feature type="region of interest" description="Disordered" evidence="1">
    <location>
        <begin position="377"/>
        <end position="430"/>
    </location>
</feature>
<evidence type="ECO:0000256" key="1">
    <source>
        <dbReference type="SAM" id="MobiDB-lite"/>
    </source>
</evidence>
<protein>
    <submittedName>
        <fullName evidence="2">Uncharacterized protein</fullName>
    </submittedName>
</protein>
<keyword evidence="3" id="KW-1185">Reference proteome</keyword>
<feature type="compositionally biased region" description="Low complexity" evidence="1">
    <location>
        <begin position="377"/>
        <end position="392"/>
    </location>
</feature>
<feature type="region of interest" description="Disordered" evidence="1">
    <location>
        <begin position="27"/>
        <end position="154"/>
    </location>
</feature>
<feature type="compositionally biased region" description="Low complexity" evidence="1">
    <location>
        <begin position="412"/>
        <end position="423"/>
    </location>
</feature>
<organism evidence="2 3">
    <name type="scientific">Atta colombica</name>
    <dbReference type="NCBI Taxonomy" id="520822"/>
    <lineage>
        <taxon>Eukaryota</taxon>
        <taxon>Metazoa</taxon>
        <taxon>Ecdysozoa</taxon>
        <taxon>Arthropoda</taxon>
        <taxon>Hexapoda</taxon>
        <taxon>Insecta</taxon>
        <taxon>Pterygota</taxon>
        <taxon>Neoptera</taxon>
        <taxon>Endopterygota</taxon>
        <taxon>Hymenoptera</taxon>
        <taxon>Apocrita</taxon>
        <taxon>Aculeata</taxon>
        <taxon>Formicoidea</taxon>
        <taxon>Formicidae</taxon>
        <taxon>Myrmicinae</taxon>
        <taxon>Atta</taxon>
    </lineage>
</organism>
<dbReference type="Proteomes" id="UP000078540">
    <property type="component" value="Unassembled WGS sequence"/>
</dbReference>
<dbReference type="EMBL" id="KQ976500">
    <property type="protein sequence ID" value="KYM83234.1"/>
    <property type="molecule type" value="Genomic_DNA"/>
</dbReference>
<feature type="compositionally biased region" description="Basic and acidic residues" evidence="1">
    <location>
        <begin position="67"/>
        <end position="93"/>
    </location>
</feature>
<feature type="region of interest" description="Disordered" evidence="1">
    <location>
        <begin position="1"/>
        <end position="20"/>
    </location>
</feature>
<evidence type="ECO:0000313" key="3">
    <source>
        <dbReference type="Proteomes" id="UP000078540"/>
    </source>
</evidence>
<feature type="compositionally biased region" description="Basic and acidic residues" evidence="1">
    <location>
        <begin position="33"/>
        <end position="59"/>
    </location>
</feature>
<dbReference type="AlphaFoldDB" id="A0A195BG97"/>
<gene>
    <name evidence="2" type="ORF">ALC53_06502</name>
</gene>
<sequence length="506" mass="56631">MEDAKNERRTKKEEERRGERGGRWMWEVDECADEKRETRGEGKRNKGDETIVREKEGKRATKRERKRTCVGERGRGRNGEVHLRSEREGRGKGGGETSSQETSHRAVSSCLARRDRHAHAVRSARITNDCGETTAGGARNSKGARDGRGENMTDDTECVNLRRHCVAGEGTIRDDGAGDPKSQEILLESRIAIDAEQSLLKSSLLLRHGFLRPETSRACEIIPGIGTLQHRSEVDVDLETRIHLSSTFRKSFAQRNPDSVSVRRRRSAHASFELHENRVGFLRTDTRESFAALDRSTLQIQGSELKIGRRNSGGHACSLVPSRVPSRASGARVVDRQFYEWGPHVVRTLPRYAAYRFREAVRRAIGAALTLRKSSLSSSLSSSSSSSSSRSASDFENVKGRPSAVRRREQRAAAPAPATARLRGSYEPHAKRVRLPPRSAGSLGILGILGTAIENRGKTFVSLFLVPRYPSPMLRKSFRMLTEHVEIFTRSKIRLTRRSTLHIDPR</sequence>
<proteinExistence type="predicted"/>
<reference evidence="2 3" key="1">
    <citation type="submission" date="2015-09" db="EMBL/GenBank/DDBJ databases">
        <title>Atta colombica WGS genome.</title>
        <authorList>
            <person name="Nygaard S."/>
            <person name="Hu H."/>
            <person name="Boomsma J."/>
            <person name="Zhang G."/>
        </authorList>
    </citation>
    <scope>NUCLEOTIDE SEQUENCE [LARGE SCALE GENOMIC DNA]</scope>
    <source>
        <strain evidence="2">Treedump-2</strain>
        <tissue evidence="2">Whole body</tissue>
    </source>
</reference>
<evidence type="ECO:0000313" key="2">
    <source>
        <dbReference type="EMBL" id="KYM83234.1"/>
    </source>
</evidence>
<name>A0A195BG97_9HYME</name>